<dbReference type="InterPro" id="IPR005790">
    <property type="entry name" value="DNA_polIII_delta"/>
</dbReference>
<sequence length="344" mass="37502">MKIDYKTAPAFLKSPSRDIVLLYGPDQGLVSERGRVLGQTVCPDLSDPFRVSDLDAEPLRVTPERLAEEAQALCLMGGRRLVRVRQATDVVRKALDILLELPSVEAFVIIEAGDLGPGSSLRKLAEANGRMAVLPCYRDSEREAGQTLRALLAENDLRAAPDALAYLQQRLGADRGVTRQEVEKLALMKAGDPSPLSLREAQDATGDNAAIGMDDVTYAAFLGDGRRMTQALDRLLGEGEAPVAILRAVLRFLLDLVRQRGQHEAGVPLDKLVAARRPPLHFSVRDRYRAILARHAQARLLVWLGALQAAEINCKSTGLPDLLVCRQALGQIASEAALSPQRRT</sequence>
<evidence type="ECO:0000313" key="8">
    <source>
        <dbReference type="EMBL" id="SNB75901.1"/>
    </source>
</evidence>
<evidence type="ECO:0000256" key="1">
    <source>
        <dbReference type="ARBA" id="ARBA00012417"/>
    </source>
</evidence>
<evidence type="ECO:0000256" key="5">
    <source>
        <dbReference type="ARBA" id="ARBA00022932"/>
    </source>
</evidence>
<dbReference type="GO" id="GO:0006261">
    <property type="term" value="P:DNA-templated DNA replication"/>
    <property type="evidence" value="ECO:0007669"/>
    <property type="project" value="TreeGrafter"/>
</dbReference>
<dbReference type="EMBL" id="FYEH01000014">
    <property type="protein sequence ID" value="SNB75901.1"/>
    <property type="molecule type" value="Genomic_DNA"/>
</dbReference>
<accession>A0A212RTD5</accession>
<dbReference type="GO" id="GO:0009360">
    <property type="term" value="C:DNA polymerase III complex"/>
    <property type="evidence" value="ECO:0007669"/>
    <property type="project" value="TreeGrafter"/>
</dbReference>
<keyword evidence="4" id="KW-0235">DNA replication</keyword>
<dbReference type="Proteomes" id="UP000197065">
    <property type="component" value="Unassembled WGS sequence"/>
</dbReference>
<gene>
    <name evidence="8" type="ORF">SAMN07250955_11431</name>
</gene>
<dbReference type="Gene3D" id="1.20.272.10">
    <property type="match status" value="1"/>
</dbReference>
<evidence type="ECO:0000256" key="2">
    <source>
        <dbReference type="ARBA" id="ARBA00022679"/>
    </source>
</evidence>
<name>A0A212RTD5_9PROT</name>
<protein>
    <recommendedName>
        <fullName evidence="1">DNA-directed DNA polymerase</fullName>
        <ecNumber evidence="1">2.7.7.7</ecNumber>
    </recommendedName>
</protein>
<keyword evidence="9" id="KW-1185">Reference proteome</keyword>
<keyword evidence="5" id="KW-0239">DNA-directed DNA polymerase</keyword>
<dbReference type="PANTHER" id="PTHR34388:SF1">
    <property type="entry name" value="DNA POLYMERASE III SUBUNIT DELTA"/>
    <property type="match status" value="1"/>
</dbReference>
<dbReference type="PANTHER" id="PTHR34388">
    <property type="entry name" value="DNA POLYMERASE III SUBUNIT DELTA"/>
    <property type="match status" value="1"/>
</dbReference>
<evidence type="ECO:0000256" key="6">
    <source>
        <dbReference type="ARBA" id="ARBA00034754"/>
    </source>
</evidence>
<proteinExistence type="inferred from homology"/>
<dbReference type="InterPro" id="IPR008921">
    <property type="entry name" value="DNA_pol3_clamp-load_cplx_C"/>
</dbReference>
<organism evidence="8 9">
    <name type="scientific">Arboricoccus pini</name>
    <dbReference type="NCBI Taxonomy" id="1963835"/>
    <lineage>
        <taxon>Bacteria</taxon>
        <taxon>Pseudomonadati</taxon>
        <taxon>Pseudomonadota</taxon>
        <taxon>Alphaproteobacteria</taxon>
        <taxon>Geminicoccales</taxon>
        <taxon>Geminicoccaceae</taxon>
        <taxon>Arboricoccus</taxon>
    </lineage>
</organism>
<dbReference type="GO" id="GO:0003677">
    <property type="term" value="F:DNA binding"/>
    <property type="evidence" value="ECO:0007669"/>
    <property type="project" value="InterPro"/>
</dbReference>
<keyword evidence="2" id="KW-0808">Transferase</keyword>
<evidence type="ECO:0000256" key="7">
    <source>
        <dbReference type="ARBA" id="ARBA00049244"/>
    </source>
</evidence>
<dbReference type="EC" id="2.7.7.7" evidence="1"/>
<evidence type="ECO:0000313" key="9">
    <source>
        <dbReference type="Proteomes" id="UP000197065"/>
    </source>
</evidence>
<dbReference type="Gene3D" id="3.40.50.300">
    <property type="entry name" value="P-loop containing nucleotide triphosphate hydrolases"/>
    <property type="match status" value="1"/>
</dbReference>
<dbReference type="SUPFAM" id="SSF52540">
    <property type="entry name" value="P-loop containing nucleoside triphosphate hydrolases"/>
    <property type="match status" value="1"/>
</dbReference>
<dbReference type="GO" id="GO:0003887">
    <property type="term" value="F:DNA-directed DNA polymerase activity"/>
    <property type="evidence" value="ECO:0007669"/>
    <property type="project" value="UniProtKB-KW"/>
</dbReference>
<comment type="similarity">
    <text evidence="6">Belongs to the DNA polymerase HolA subunit family.</text>
</comment>
<keyword evidence="3" id="KW-0548">Nucleotidyltransferase</keyword>
<dbReference type="AlphaFoldDB" id="A0A212RTD5"/>
<comment type="catalytic activity">
    <reaction evidence="7">
        <text>DNA(n) + a 2'-deoxyribonucleoside 5'-triphosphate = DNA(n+1) + diphosphate</text>
        <dbReference type="Rhea" id="RHEA:22508"/>
        <dbReference type="Rhea" id="RHEA-COMP:17339"/>
        <dbReference type="Rhea" id="RHEA-COMP:17340"/>
        <dbReference type="ChEBI" id="CHEBI:33019"/>
        <dbReference type="ChEBI" id="CHEBI:61560"/>
        <dbReference type="ChEBI" id="CHEBI:173112"/>
        <dbReference type="EC" id="2.7.7.7"/>
    </reaction>
</comment>
<reference evidence="8 9" key="1">
    <citation type="submission" date="2017-06" db="EMBL/GenBank/DDBJ databases">
        <authorList>
            <person name="Kim H.J."/>
            <person name="Triplett B.A."/>
        </authorList>
    </citation>
    <scope>NUCLEOTIDE SEQUENCE [LARGE SCALE GENOMIC DNA]</scope>
    <source>
        <strain evidence="8 9">B29T1</strain>
    </source>
</reference>
<evidence type="ECO:0000256" key="3">
    <source>
        <dbReference type="ARBA" id="ARBA00022695"/>
    </source>
</evidence>
<evidence type="ECO:0000256" key="4">
    <source>
        <dbReference type="ARBA" id="ARBA00022705"/>
    </source>
</evidence>
<dbReference type="InterPro" id="IPR027417">
    <property type="entry name" value="P-loop_NTPase"/>
</dbReference>
<dbReference type="SUPFAM" id="SSF48019">
    <property type="entry name" value="post-AAA+ oligomerization domain-like"/>
    <property type="match status" value="1"/>
</dbReference>
<dbReference type="NCBIfam" id="TIGR01128">
    <property type="entry name" value="holA"/>
    <property type="match status" value="1"/>
</dbReference>